<sequence>MKSKASIKSHPMHPMLVAFPIAFFTGALLFDVLAVLRESDAFWQTGLYLEAAGVVAAILAAIPGAIDYFGTVPPRSSAKKRATSHALLNISMLVLFVIALILREDRAFMPFVIIGLELAGFILMGFAGWMGGTLVYRNQIGVDPRYAHAGKWKEVYLDGKEGPLIVAEENELKINQMKLVHLHGRRLVIGRTEEGYVAFADHCTHRGGSLAGGAMICGTVQCPWHGSQFDVKTGAVTAGPAKTAIAVYPLTASNGKIYLDSHVIHHSY</sequence>
<comment type="caution">
    <text evidence="9">The sequence shown here is derived from an EMBL/GenBank/DDBJ whole genome shotgun (WGS) entry which is preliminary data.</text>
</comment>
<evidence type="ECO:0000313" key="10">
    <source>
        <dbReference type="Proteomes" id="UP000321436"/>
    </source>
</evidence>
<comment type="similarity">
    <text evidence="6">Belongs to the bacterial ring-hydroxylating dioxygenase ferredoxin component family.</text>
</comment>
<protein>
    <recommendedName>
        <fullName evidence="8">Rieske domain-containing protein</fullName>
    </recommendedName>
</protein>
<evidence type="ECO:0000256" key="2">
    <source>
        <dbReference type="ARBA" id="ARBA00022723"/>
    </source>
</evidence>
<keyword evidence="3" id="KW-0408">Iron</keyword>
<keyword evidence="2" id="KW-0479">Metal-binding</keyword>
<dbReference type="GO" id="GO:0046872">
    <property type="term" value="F:metal ion binding"/>
    <property type="evidence" value="ECO:0007669"/>
    <property type="project" value="UniProtKB-KW"/>
</dbReference>
<evidence type="ECO:0000256" key="3">
    <source>
        <dbReference type="ARBA" id="ARBA00023004"/>
    </source>
</evidence>
<dbReference type="InterPro" id="IPR019251">
    <property type="entry name" value="DUF2231_TM"/>
</dbReference>
<keyword evidence="7" id="KW-1133">Transmembrane helix</keyword>
<keyword evidence="1" id="KW-0001">2Fe-2S</keyword>
<keyword evidence="7" id="KW-0472">Membrane</keyword>
<dbReference type="Gene3D" id="2.102.10.10">
    <property type="entry name" value="Rieske [2Fe-2S] iron-sulphur domain"/>
    <property type="match status" value="1"/>
</dbReference>
<evidence type="ECO:0000256" key="1">
    <source>
        <dbReference type="ARBA" id="ARBA00022714"/>
    </source>
</evidence>
<reference evidence="9 10" key="1">
    <citation type="submission" date="2019-07" db="EMBL/GenBank/DDBJ databases">
        <title>Whole genome shotgun sequence of Chitinophaga cymbidii NBRC 109752.</title>
        <authorList>
            <person name="Hosoyama A."/>
            <person name="Uohara A."/>
            <person name="Ohji S."/>
            <person name="Ichikawa N."/>
        </authorList>
    </citation>
    <scope>NUCLEOTIDE SEQUENCE [LARGE SCALE GENOMIC DNA]</scope>
    <source>
        <strain evidence="9 10">NBRC 109752</strain>
    </source>
</reference>
<dbReference type="InterPro" id="IPR017941">
    <property type="entry name" value="Rieske_2Fe-2S"/>
</dbReference>
<dbReference type="SUPFAM" id="SSF50022">
    <property type="entry name" value="ISP domain"/>
    <property type="match status" value="1"/>
</dbReference>
<feature type="domain" description="Rieske" evidence="8">
    <location>
        <begin position="164"/>
        <end position="259"/>
    </location>
</feature>
<dbReference type="PROSITE" id="PS51296">
    <property type="entry name" value="RIESKE"/>
    <property type="match status" value="1"/>
</dbReference>
<name>A0A512RN39_9BACT</name>
<keyword evidence="7" id="KW-0812">Transmembrane</keyword>
<evidence type="ECO:0000256" key="6">
    <source>
        <dbReference type="ARBA" id="ARBA00038001"/>
    </source>
</evidence>
<evidence type="ECO:0000313" key="9">
    <source>
        <dbReference type="EMBL" id="GEP97114.1"/>
    </source>
</evidence>
<dbReference type="InterPro" id="IPR036922">
    <property type="entry name" value="Rieske_2Fe-2S_sf"/>
</dbReference>
<evidence type="ECO:0000256" key="5">
    <source>
        <dbReference type="ARBA" id="ARBA00034078"/>
    </source>
</evidence>
<dbReference type="OrthoDB" id="593800at2"/>
<evidence type="ECO:0000256" key="4">
    <source>
        <dbReference type="ARBA" id="ARBA00023014"/>
    </source>
</evidence>
<dbReference type="Proteomes" id="UP000321436">
    <property type="component" value="Unassembled WGS sequence"/>
</dbReference>
<proteinExistence type="inferred from homology"/>
<dbReference type="Pfam" id="PF00355">
    <property type="entry name" value="Rieske"/>
    <property type="match status" value="1"/>
</dbReference>
<evidence type="ECO:0000256" key="7">
    <source>
        <dbReference type="SAM" id="Phobius"/>
    </source>
</evidence>
<gene>
    <name evidence="9" type="ORF">CCY01nite_33740</name>
</gene>
<evidence type="ECO:0000259" key="8">
    <source>
        <dbReference type="PROSITE" id="PS51296"/>
    </source>
</evidence>
<dbReference type="PANTHER" id="PTHR21496">
    <property type="entry name" value="FERREDOXIN-RELATED"/>
    <property type="match status" value="1"/>
</dbReference>
<feature type="transmembrane region" description="Helical" evidence="7">
    <location>
        <begin position="47"/>
        <end position="70"/>
    </location>
</feature>
<keyword evidence="4" id="KW-0411">Iron-sulfur</keyword>
<dbReference type="EMBL" id="BKAU01000004">
    <property type="protein sequence ID" value="GEP97114.1"/>
    <property type="molecule type" value="Genomic_DNA"/>
</dbReference>
<dbReference type="RefSeq" id="WP_146864374.1">
    <property type="nucleotide sequence ID" value="NZ_BKAU01000004.1"/>
</dbReference>
<dbReference type="AlphaFoldDB" id="A0A512RN39"/>
<feature type="transmembrane region" description="Helical" evidence="7">
    <location>
        <begin position="108"/>
        <end position="129"/>
    </location>
</feature>
<organism evidence="9 10">
    <name type="scientific">Chitinophaga cymbidii</name>
    <dbReference type="NCBI Taxonomy" id="1096750"/>
    <lineage>
        <taxon>Bacteria</taxon>
        <taxon>Pseudomonadati</taxon>
        <taxon>Bacteroidota</taxon>
        <taxon>Chitinophagia</taxon>
        <taxon>Chitinophagales</taxon>
        <taxon>Chitinophagaceae</taxon>
        <taxon>Chitinophaga</taxon>
    </lineage>
</organism>
<dbReference type="Pfam" id="PF09990">
    <property type="entry name" value="DUF2231"/>
    <property type="match status" value="1"/>
</dbReference>
<feature type="transmembrane region" description="Helical" evidence="7">
    <location>
        <begin position="82"/>
        <end position="102"/>
    </location>
</feature>
<keyword evidence="10" id="KW-1185">Reference proteome</keyword>
<dbReference type="GO" id="GO:0051537">
    <property type="term" value="F:2 iron, 2 sulfur cluster binding"/>
    <property type="evidence" value="ECO:0007669"/>
    <property type="project" value="UniProtKB-KW"/>
</dbReference>
<accession>A0A512RN39</accession>
<comment type="cofactor">
    <cofactor evidence="5">
        <name>[2Fe-2S] cluster</name>
        <dbReference type="ChEBI" id="CHEBI:190135"/>
    </cofactor>
</comment>
<dbReference type="PANTHER" id="PTHR21496:SF0">
    <property type="entry name" value="RIESKE DOMAIN-CONTAINING PROTEIN"/>
    <property type="match status" value="1"/>
</dbReference>